<sequence length="79" mass="8401">MVVAALLFLVGWLIGRSYSVVVVAMTSSVILFAAMTIFMSVYGIDLLRVLIVIGYLTAHQAGYLLGAYLSGCPENSGGR</sequence>
<keyword evidence="1" id="KW-0472">Membrane</keyword>
<dbReference type="EMBL" id="JBEPNW010000002">
    <property type="protein sequence ID" value="MET3864629.1"/>
    <property type="molecule type" value="Genomic_DNA"/>
</dbReference>
<keyword evidence="3" id="KW-1185">Reference proteome</keyword>
<dbReference type="Proteomes" id="UP001549119">
    <property type="component" value="Unassembled WGS sequence"/>
</dbReference>
<organism evidence="2 3">
    <name type="scientific">Methylobacterium radiotolerans</name>
    <dbReference type="NCBI Taxonomy" id="31998"/>
    <lineage>
        <taxon>Bacteria</taxon>
        <taxon>Pseudomonadati</taxon>
        <taxon>Pseudomonadota</taxon>
        <taxon>Alphaproteobacteria</taxon>
        <taxon>Hyphomicrobiales</taxon>
        <taxon>Methylobacteriaceae</taxon>
        <taxon>Methylobacterium</taxon>
    </lineage>
</organism>
<name>A0ABV2NDS4_9HYPH</name>
<comment type="caution">
    <text evidence="2">The sequence shown here is derived from an EMBL/GenBank/DDBJ whole genome shotgun (WGS) entry which is preliminary data.</text>
</comment>
<dbReference type="RefSeq" id="WP_071000601.1">
    <property type="nucleotide sequence ID" value="NZ_JBEPNV010000001.1"/>
</dbReference>
<evidence type="ECO:0000313" key="3">
    <source>
        <dbReference type="Proteomes" id="UP001549119"/>
    </source>
</evidence>
<evidence type="ECO:0000256" key="1">
    <source>
        <dbReference type="SAM" id="Phobius"/>
    </source>
</evidence>
<accession>A0ABV2NDS4</accession>
<proteinExistence type="predicted"/>
<feature type="transmembrane region" description="Helical" evidence="1">
    <location>
        <begin position="29"/>
        <end position="56"/>
    </location>
</feature>
<reference evidence="2 3" key="1">
    <citation type="submission" date="2024-06" db="EMBL/GenBank/DDBJ databases">
        <title>Genomics of switchgrass bacterial isolates.</title>
        <authorList>
            <person name="Shade A."/>
        </authorList>
    </citation>
    <scope>NUCLEOTIDE SEQUENCE [LARGE SCALE GENOMIC DNA]</scope>
    <source>
        <strain evidence="2 3">PvP084</strain>
    </source>
</reference>
<keyword evidence="1" id="KW-1133">Transmembrane helix</keyword>
<evidence type="ECO:0000313" key="2">
    <source>
        <dbReference type="EMBL" id="MET3864629.1"/>
    </source>
</evidence>
<evidence type="ECO:0008006" key="4">
    <source>
        <dbReference type="Google" id="ProtNLM"/>
    </source>
</evidence>
<gene>
    <name evidence="2" type="ORF">ABIC20_001938</name>
</gene>
<protein>
    <recommendedName>
        <fullName evidence="4">MFS transporter</fullName>
    </recommendedName>
</protein>
<keyword evidence="1" id="KW-0812">Transmembrane</keyword>